<proteinExistence type="predicted"/>
<reference evidence="1" key="1">
    <citation type="submission" date="2022-10" db="EMBL/GenBank/DDBJ databases">
        <title>Complete Genome of Trichothecium roseum strain YXFP-22015, a Plant Pathogen Isolated from Citrus.</title>
        <authorList>
            <person name="Wang Y."/>
            <person name="Zhu L."/>
        </authorList>
    </citation>
    <scope>NUCLEOTIDE SEQUENCE</scope>
    <source>
        <strain evidence="1">YXFP-22015</strain>
    </source>
</reference>
<evidence type="ECO:0000313" key="2">
    <source>
        <dbReference type="Proteomes" id="UP001163324"/>
    </source>
</evidence>
<protein>
    <submittedName>
        <fullName evidence="1">Uncharacterized protein</fullName>
    </submittedName>
</protein>
<dbReference type="EMBL" id="CM047948">
    <property type="protein sequence ID" value="KAI9896504.1"/>
    <property type="molecule type" value="Genomic_DNA"/>
</dbReference>
<organism evidence="1 2">
    <name type="scientific">Trichothecium roseum</name>
    <dbReference type="NCBI Taxonomy" id="47278"/>
    <lineage>
        <taxon>Eukaryota</taxon>
        <taxon>Fungi</taxon>
        <taxon>Dikarya</taxon>
        <taxon>Ascomycota</taxon>
        <taxon>Pezizomycotina</taxon>
        <taxon>Sordariomycetes</taxon>
        <taxon>Hypocreomycetidae</taxon>
        <taxon>Hypocreales</taxon>
        <taxon>Hypocreales incertae sedis</taxon>
        <taxon>Trichothecium</taxon>
    </lineage>
</organism>
<gene>
    <name evidence="1" type="ORF">N3K66_008676</name>
</gene>
<accession>A0ACC0USM2</accession>
<keyword evidence="2" id="KW-1185">Reference proteome</keyword>
<dbReference type="Proteomes" id="UP001163324">
    <property type="component" value="Chromosome 9"/>
</dbReference>
<sequence length="396" mass="42168">MREQDMSNVSPRQGTREKRPRFRRTRTITRGKDTIRARVANPQDVPPPPPPPSEPDSDADSDPESSDSEAEGDESDEDDSGDEDDGDEIPPPGPTAEDPAQPAPTSIGDTPAAPQSTLLTVTSTGVPETTTAPSDEGAIPDLILPSISSTLSDEAGSEPSTGSDGDVANTDESNQGSAGPNRGKDAGIAIGTLAAVALLVALGILLYRRRRKQKQDANDGPFVPLGGEKGGPPDRFETGVGVGGNPSWDQLMISRTRELNNAPAQPQPQQSQQQRPTSDYGYWLAQEDKETMAPAVHNRSVSSLSDNNADGPGPQDNYWPSRTSLSPPPPPPPVAAAAPPRLDIYPPGQVPIDHFPRQSVAQSVATDTTESTWKTWGFPQKRESGGRQGWRQRFLS</sequence>
<evidence type="ECO:0000313" key="1">
    <source>
        <dbReference type="EMBL" id="KAI9896504.1"/>
    </source>
</evidence>
<name>A0ACC0USM2_9HYPO</name>
<comment type="caution">
    <text evidence="1">The sequence shown here is derived from an EMBL/GenBank/DDBJ whole genome shotgun (WGS) entry which is preliminary data.</text>
</comment>